<dbReference type="Pfam" id="PF00293">
    <property type="entry name" value="NUDIX"/>
    <property type="match status" value="1"/>
</dbReference>
<dbReference type="CDD" id="cd03427">
    <property type="entry name" value="NUDIX_MTH1_Nudt1"/>
    <property type="match status" value="1"/>
</dbReference>
<evidence type="ECO:0000256" key="11">
    <source>
        <dbReference type="ARBA" id="ARBA00024459"/>
    </source>
</evidence>
<dbReference type="InterPro" id="IPR020084">
    <property type="entry name" value="NUDIX_hydrolase_CS"/>
</dbReference>
<keyword evidence="8" id="KW-0460">Magnesium</keyword>
<dbReference type="PROSITE" id="PS51462">
    <property type="entry name" value="NUDIX"/>
    <property type="match status" value="1"/>
</dbReference>
<comment type="subunit">
    <text evidence="4">Monomer.</text>
</comment>
<dbReference type="PRINTS" id="PR00502">
    <property type="entry name" value="NUDIXFAMILY"/>
</dbReference>
<dbReference type="GO" id="GO:0003723">
    <property type="term" value="F:RNA binding"/>
    <property type="evidence" value="ECO:0007669"/>
    <property type="project" value="UniProtKB-KW"/>
</dbReference>
<dbReference type="EC" id="3.6.1.56" evidence="14"/>
<reference evidence="27 28" key="1">
    <citation type="submission" date="2018-01" db="EMBL/GenBank/DDBJ databases">
        <title>Glutamicibacter soli strain NHPC-3 Whole genome sequence and assembly.</title>
        <authorList>
            <person name="Choudhury P."/>
            <person name="Gupta D."/>
            <person name="Sengupta K."/>
            <person name="Jawed A."/>
            <person name="Sultana N."/>
            <person name="Saha P."/>
        </authorList>
    </citation>
    <scope>NUCLEOTIDE SEQUENCE [LARGE SCALE GENOMIC DNA]</scope>
    <source>
        <strain evidence="27 28">NHPC-3</strain>
    </source>
</reference>
<gene>
    <name evidence="27" type="ORF">C1H84_15295</name>
</gene>
<evidence type="ECO:0000256" key="8">
    <source>
        <dbReference type="ARBA" id="ARBA00022842"/>
    </source>
</evidence>
<dbReference type="EMBL" id="POAF01000008">
    <property type="protein sequence ID" value="RBL99348.1"/>
    <property type="molecule type" value="Genomic_DNA"/>
</dbReference>
<evidence type="ECO:0000256" key="25">
    <source>
        <dbReference type="RuleBase" id="RU003476"/>
    </source>
</evidence>
<accession>A0A365Y9V6</accession>
<dbReference type="PANTHER" id="PTHR43758">
    <property type="entry name" value="7,8-DIHYDRO-8-OXOGUANINE TRIPHOSPHATASE"/>
    <property type="match status" value="1"/>
</dbReference>
<dbReference type="GO" id="GO:0042262">
    <property type="term" value="P:DNA protection"/>
    <property type="evidence" value="ECO:0007669"/>
    <property type="project" value="InterPro"/>
</dbReference>
<evidence type="ECO:0000256" key="23">
    <source>
        <dbReference type="ARBA" id="ARBA00049032"/>
    </source>
</evidence>
<name>A0A365Y9V6_9MICC</name>
<dbReference type="GO" id="GO:0046872">
    <property type="term" value="F:metal ion binding"/>
    <property type="evidence" value="ECO:0007669"/>
    <property type="project" value="UniProtKB-KW"/>
</dbReference>
<protein>
    <recommendedName>
        <fullName evidence="15">Oxidized purine nucleoside triphosphate hydrolase</fullName>
        <ecNumber evidence="14">3.6.1.56</ecNumber>
    </recommendedName>
    <alternativeName>
        <fullName evidence="19">2-hydroxy-dATP diphosphatase</fullName>
    </alternativeName>
    <alternativeName>
        <fullName evidence="18">7,8-dihydro-8-oxoguanine triphosphatase</fullName>
    </alternativeName>
    <alternativeName>
        <fullName evidence="17">8-oxo-dGTPase</fullName>
    </alternativeName>
    <alternativeName>
        <fullName evidence="20">Methylated purine nucleoside triphosphate hydrolase</fullName>
    </alternativeName>
    <alternativeName>
        <fullName evidence="16">Nucleoside diphosphate-linked moiety X motif 1</fullName>
    </alternativeName>
</protein>
<dbReference type="InterPro" id="IPR003563">
    <property type="entry name" value="8ODP"/>
</dbReference>
<dbReference type="Proteomes" id="UP000252167">
    <property type="component" value="Unassembled WGS sequence"/>
</dbReference>
<dbReference type="PROSITE" id="PS00893">
    <property type="entry name" value="NUDIX_BOX"/>
    <property type="match status" value="1"/>
</dbReference>
<comment type="function">
    <text evidence="24">Oxidized purine nucleoside triphosphate hydrolase which is a prominent sanitizer of the oxidized nucleotide pool. Catalyzes the hydrolysis of 2-oxo-dATP (2-hydroxy-dATP) into 2-oxo-dAMP. Also has a significant hydrolase activity toward 2-oxo-ATP, 8-oxo-dGTP and 8-oxo-dATP. Through the hydrolysis of oxidized purine nucleoside triphosphates, prevents their incorporation into DNA and the subsequent transversions A:T to C:G and G:C to T:A. Also catalyzes the hydrolysis of methylated purine nucleoside triphosphate preventing their integration into DNA. Through this antimutagenic activity protects cells from oxidative stress.</text>
</comment>
<evidence type="ECO:0000256" key="1">
    <source>
        <dbReference type="ARBA" id="ARBA00001946"/>
    </source>
</evidence>
<evidence type="ECO:0000256" key="5">
    <source>
        <dbReference type="ARBA" id="ARBA00022490"/>
    </source>
</evidence>
<keyword evidence="28" id="KW-1185">Reference proteome</keyword>
<comment type="catalytic activity">
    <reaction evidence="21">
        <text>N(6)-methyl-ATP + H2O = N(6)-methyl-AMP + diphosphate + H(+)</text>
        <dbReference type="Rhea" id="RHEA:67608"/>
        <dbReference type="ChEBI" id="CHEBI:15377"/>
        <dbReference type="ChEBI" id="CHEBI:15378"/>
        <dbReference type="ChEBI" id="CHEBI:33019"/>
        <dbReference type="ChEBI" id="CHEBI:144842"/>
        <dbReference type="ChEBI" id="CHEBI:172873"/>
    </reaction>
    <physiologicalReaction direction="left-to-right" evidence="21">
        <dbReference type="Rhea" id="RHEA:67609"/>
    </physiologicalReaction>
</comment>
<evidence type="ECO:0000256" key="19">
    <source>
        <dbReference type="ARBA" id="ARBA00031927"/>
    </source>
</evidence>
<dbReference type="Gene3D" id="3.90.79.10">
    <property type="entry name" value="Nucleoside Triphosphate Pyrophosphohydrolase"/>
    <property type="match status" value="1"/>
</dbReference>
<dbReference type="PANTHER" id="PTHR43758:SF2">
    <property type="entry name" value="OXIDIZED PURINE NUCLEOSIDE TRIPHOSPHATE HYDROLASE"/>
    <property type="match status" value="1"/>
</dbReference>
<evidence type="ECO:0000259" key="26">
    <source>
        <dbReference type="PROSITE" id="PS51462"/>
    </source>
</evidence>
<evidence type="ECO:0000256" key="20">
    <source>
        <dbReference type="ARBA" id="ARBA00032071"/>
    </source>
</evidence>
<evidence type="ECO:0000256" key="13">
    <source>
        <dbReference type="ARBA" id="ARBA00024596"/>
    </source>
</evidence>
<comment type="similarity">
    <text evidence="3 25">Belongs to the Nudix hydrolase family.</text>
</comment>
<evidence type="ECO:0000256" key="24">
    <source>
        <dbReference type="ARBA" id="ARBA00053094"/>
    </source>
</evidence>
<comment type="catalytic activity">
    <reaction evidence="10">
        <text>8-oxo-dATP + H2O = 8-oxo-dAMP + diphosphate + H(+)</text>
        <dbReference type="Rhea" id="RHEA:65396"/>
        <dbReference type="ChEBI" id="CHEBI:15377"/>
        <dbReference type="ChEBI" id="CHEBI:15378"/>
        <dbReference type="ChEBI" id="CHEBI:33019"/>
        <dbReference type="ChEBI" id="CHEBI:71361"/>
        <dbReference type="ChEBI" id="CHEBI:172871"/>
    </reaction>
    <physiologicalReaction direction="left-to-right" evidence="10">
        <dbReference type="Rhea" id="RHEA:65397"/>
    </physiologicalReaction>
</comment>
<evidence type="ECO:0000256" key="17">
    <source>
        <dbReference type="ARBA" id="ARBA00030634"/>
    </source>
</evidence>
<dbReference type="GO" id="GO:0005737">
    <property type="term" value="C:cytoplasm"/>
    <property type="evidence" value="ECO:0007669"/>
    <property type="project" value="UniProtKB-SubCell"/>
</dbReference>
<evidence type="ECO:0000256" key="18">
    <source>
        <dbReference type="ARBA" id="ARBA00030682"/>
    </source>
</evidence>
<keyword evidence="9" id="KW-0694">RNA-binding</keyword>
<evidence type="ECO:0000256" key="15">
    <source>
        <dbReference type="ARBA" id="ARBA00026218"/>
    </source>
</evidence>
<comment type="catalytic activity">
    <reaction evidence="22">
        <text>O(6)-methyl-dGTP + H2O = O(6)-methyl-dGMP + diphosphate + H(+)</text>
        <dbReference type="Rhea" id="RHEA:67600"/>
        <dbReference type="ChEBI" id="CHEBI:15377"/>
        <dbReference type="ChEBI" id="CHEBI:15378"/>
        <dbReference type="ChEBI" id="CHEBI:33019"/>
        <dbReference type="ChEBI" id="CHEBI:169974"/>
        <dbReference type="ChEBI" id="CHEBI:169975"/>
    </reaction>
    <physiologicalReaction direction="left-to-right" evidence="22">
        <dbReference type="Rhea" id="RHEA:67601"/>
    </physiologicalReaction>
</comment>
<evidence type="ECO:0000256" key="22">
    <source>
        <dbReference type="ARBA" id="ARBA00048894"/>
    </source>
</evidence>
<proteinExistence type="inferred from homology"/>
<dbReference type="InterPro" id="IPR000086">
    <property type="entry name" value="NUDIX_hydrolase_dom"/>
</dbReference>
<dbReference type="SUPFAM" id="SSF55811">
    <property type="entry name" value="Nudix"/>
    <property type="match status" value="1"/>
</dbReference>
<dbReference type="RefSeq" id="WP_053797746.1">
    <property type="nucleotide sequence ID" value="NZ_CM125969.1"/>
</dbReference>
<evidence type="ECO:0000256" key="21">
    <source>
        <dbReference type="ARBA" id="ARBA00048002"/>
    </source>
</evidence>
<dbReference type="GO" id="GO:0008413">
    <property type="term" value="F:8-oxo-7,8-dihydroguanosine triphosphate pyrophosphatase activity"/>
    <property type="evidence" value="ECO:0007669"/>
    <property type="project" value="InterPro"/>
</dbReference>
<evidence type="ECO:0000256" key="16">
    <source>
        <dbReference type="ARBA" id="ARBA00029673"/>
    </source>
</evidence>
<evidence type="ECO:0000256" key="4">
    <source>
        <dbReference type="ARBA" id="ARBA00011245"/>
    </source>
</evidence>
<evidence type="ECO:0000256" key="6">
    <source>
        <dbReference type="ARBA" id="ARBA00022723"/>
    </source>
</evidence>
<comment type="catalytic activity">
    <reaction evidence="23">
        <text>N(6)-methyl-dATP + H2O = N(6)-methyl-dAMP + diphosphate + H(+)</text>
        <dbReference type="Rhea" id="RHEA:67604"/>
        <dbReference type="ChEBI" id="CHEBI:15377"/>
        <dbReference type="ChEBI" id="CHEBI:15378"/>
        <dbReference type="ChEBI" id="CHEBI:33019"/>
        <dbReference type="ChEBI" id="CHEBI:169976"/>
        <dbReference type="ChEBI" id="CHEBI:172872"/>
    </reaction>
    <physiologicalReaction direction="left-to-right" evidence="23">
        <dbReference type="Rhea" id="RHEA:67605"/>
    </physiologicalReaction>
</comment>
<comment type="catalytic activity">
    <reaction evidence="13">
        <text>2-oxo-ATP + H2O = 2-oxo-AMP + diphosphate + H(+)</text>
        <dbReference type="Rhea" id="RHEA:67392"/>
        <dbReference type="ChEBI" id="CHEBI:15377"/>
        <dbReference type="ChEBI" id="CHEBI:15378"/>
        <dbReference type="ChEBI" id="CHEBI:33019"/>
        <dbReference type="ChEBI" id="CHEBI:71395"/>
        <dbReference type="ChEBI" id="CHEBI:172878"/>
    </reaction>
    <physiologicalReaction direction="left-to-right" evidence="13">
        <dbReference type="Rhea" id="RHEA:67393"/>
    </physiologicalReaction>
</comment>
<evidence type="ECO:0000256" key="14">
    <source>
        <dbReference type="ARBA" id="ARBA00026103"/>
    </source>
</evidence>
<keyword evidence="7 25" id="KW-0378">Hydrolase</keyword>
<evidence type="ECO:0000256" key="2">
    <source>
        <dbReference type="ARBA" id="ARBA00004496"/>
    </source>
</evidence>
<evidence type="ECO:0000256" key="9">
    <source>
        <dbReference type="ARBA" id="ARBA00022884"/>
    </source>
</evidence>
<dbReference type="InterPro" id="IPR015797">
    <property type="entry name" value="NUDIX_hydrolase-like_dom_sf"/>
</dbReference>
<sequence length="165" mass="18087">MSANKTHPQPVVLMLVLRGQGERQEVLLGRKLTGFGAGNMVAPGGKIEPGEQAAAAAIRELEEETGLQVTESAPVHRATILFRFPVRPASDMDCQVFLATSYQGEPVASEELEPRWYPVANLPVDHMWQDAEHWLPLIIGGEMFTATVIMAQDNLGVESVQITPW</sequence>
<dbReference type="GO" id="GO:0008828">
    <property type="term" value="F:dATP diphosphatase activity"/>
    <property type="evidence" value="ECO:0007669"/>
    <property type="project" value="UniProtKB-EC"/>
</dbReference>
<keyword evidence="5" id="KW-0963">Cytoplasm</keyword>
<keyword evidence="6" id="KW-0479">Metal-binding</keyword>
<evidence type="ECO:0000256" key="3">
    <source>
        <dbReference type="ARBA" id="ARBA00005582"/>
    </source>
</evidence>
<comment type="caution">
    <text evidence="27">The sequence shown here is derived from an EMBL/GenBank/DDBJ whole genome shotgun (WGS) entry which is preliminary data.</text>
</comment>
<dbReference type="AlphaFoldDB" id="A0A365Y9V6"/>
<evidence type="ECO:0000256" key="7">
    <source>
        <dbReference type="ARBA" id="ARBA00022801"/>
    </source>
</evidence>
<comment type="subcellular location">
    <subcellularLocation>
        <location evidence="2">Cytoplasm</location>
    </subcellularLocation>
</comment>
<organism evidence="27 28">
    <name type="scientific">Glutamicibacter soli</name>
    <dbReference type="NCBI Taxonomy" id="453836"/>
    <lineage>
        <taxon>Bacteria</taxon>
        <taxon>Bacillati</taxon>
        <taxon>Actinomycetota</taxon>
        <taxon>Actinomycetes</taxon>
        <taxon>Micrococcales</taxon>
        <taxon>Micrococcaceae</taxon>
        <taxon>Glutamicibacter</taxon>
    </lineage>
</organism>
<dbReference type="InterPro" id="IPR020476">
    <property type="entry name" value="Nudix_hydrolase"/>
</dbReference>
<feature type="domain" description="Nudix hydrolase" evidence="26">
    <location>
        <begin position="7"/>
        <end position="143"/>
    </location>
</feature>
<evidence type="ECO:0000313" key="27">
    <source>
        <dbReference type="EMBL" id="RBL99348.1"/>
    </source>
</evidence>
<comment type="cofactor">
    <cofactor evidence="1">
        <name>Mg(2+)</name>
        <dbReference type="ChEBI" id="CHEBI:18420"/>
    </cofactor>
</comment>
<evidence type="ECO:0000256" key="10">
    <source>
        <dbReference type="ARBA" id="ARBA00024448"/>
    </source>
</evidence>
<evidence type="ECO:0000313" key="28">
    <source>
        <dbReference type="Proteomes" id="UP000252167"/>
    </source>
</evidence>
<comment type="catalytic activity">
    <reaction evidence="12">
        <text>8-oxo-dGTP + H2O = 8-oxo-dGMP + diphosphate + H(+)</text>
        <dbReference type="Rhea" id="RHEA:31575"/>
        <dbReference type="ChEBI" id="CHEBI:15377"/>
        <dbReference type="ChEBI" id="CHEBI:15378"/>
        <dbReference type="ChEBI" id="CHEBI:33019"/>
        <dbReference type="ChEBI" id="CHEBI:63224"/>
        <dbReference type="ChEBI" id="CHEBI:77896"/>
    </reaction>
    <physiologicalReaction direction="left-to-right" evidence="12">
        <dbReference type="Rhea" id="RHEA:31576"/>
    </physiologicalReaction>
</comment>
<evidence type="ECO:0000256" key="12">
    <source>
        <dbReference type="ARBA" id="ARBA00024486"/>
    </source>
</evidence>
<dbReference type="PRINTS" id="PR01403">
    <property type="entry name" value="8OXTPHPHTASE"/>
</dbReference>
<comment type="catalytic activity">
    <reaction evidence="11">
        <text>2-oxo-dATP + H2O = 2-oxo-dAMP + diphosphate + H(+)</text>
        <dbReference type="Rhea" id="RHEA:31583"/>
        <dbReference type="ChEBI" id="CHEBI:15377"/>
        <dbReference type="ChEBI" id="CHEBI:15378"/>
        <dbReference type="ChEBI" id="CHEBI:33019"/>
        <dbReference type="ChEBI" id="CHEBI:63212"/>
        <dbReference type="ChEBI" id="CHEBI:77897"/>
        <dbReference type="EC" id="3.6.1.56"/>
    </reaction>
    <physiologicalReaction direction="left-to-right" evidence="11">
        <dbReference type="Rhea" id="RHEA:31584"/>
    </physiologicalReaction>
</comment>